<comment type="subcellular location">
    <subcellularLocation>
        <location evidence="1">Membrane</location>
    </subcellularLocation>
</comment>
<feature type="transmembrane region" description="Helical" evidence="7">
    <location>
        <begin position="484"/>
        <end position="504"/>
    </location>
</feature>
<dbReference type="GO" id="GO:0016020">
    <property type="term" value="C:membrane"/>
    <property type="evidence" value="ECO:0007669"/>
    <property type="project" value="UniProtKB-SubCell"/>
</dbReference>
<evidence type="ECO:0000313" key="9">
    <source>
        <dbReference type="EMBL" id="KAG2427931.1"/>
    </source>
</evidence>
<dbReference type="Proteomes" id="UP000650467">
    <property type="component" value="Unassembled WGS sequence"/>
</dbReference>
<dbReference type="PANTHER" id="PTHR40855">
    <property type="entry name" value="DIOX_N DOMAIN-CONTAINING PROTEIN"/>
    <property type="match status" value="1"/>
</dbReference>
<reference evidence="8" key="1">
    <citation type="journal article" date="2020" name="bioRxiv">
        <title>Comparative genomics of Chlamydomonas.</title>
        <authorList>
            <person name="Craig R.J."/>
            <person name="Hasan A.R."/>
            <person name="Ness R.W."/>
            <person name="Keightley P.D."/>
        </authorList>
    </citation>
    <scope>NUCLEOTIDE SEQUENCE</scope>
    <source>
        <strain evidence="8">SAG 7.73</strain>
    </source>
</reference>
<feature type="transmembrane region" description="Helical" evidence="7">
    <location>
        <begin position="556"/>
        <end position="575"/>
    </location>
</feature>
<dbReference type="AlphaFoldDB" id="A0A835SXX8"/>
<keyword evidence="4" id="KW-0406">Ion transport</keyword>
<name>A0A835SXX8_CHLIN</name>
<evidence type="ECO:0000256" key="6">
    <source>
        <dbReference type="ARBA" id="ARBA00023136"/>
    </source>
</evidence>
<evidence type="ECO:0000256" key="7">
    <source>
        <dbReference type="SAM" id="Phobius"/>
    </source>
</evidence>
<keyword evidence="4" id="KW-0813">Transport</keyword>
<evidence type="ECO:0000256" key="5">
    <source>
        <dbReference type="ARBA" id="ARBA00022989"/>
    </source>
</evidence>
<accession>A0A835SXX8</accession>
<evidence type="ECO:0000256" key="4">
    <source>
        <dbReference type="ARBA" id="ARBA00022796"/>
    </source>
</evidence>
<comment type="caution">
    <text evidence="8">The sequence shown here is derived from an EMBL/GenBank/DDBJ whole genome shotgun (WGS) entry which is preliminary data.</text>
</comment>
<evidence type="ECO:0000313" key="8">
    <source>
        <dbReference type="EMBL" id="KAG2427926.1"/>
    </source>
</evidence>
<evidence type="ECO:0000313" key="10">
    <source>
        <dbReference type="Proteomes" id="UP000650467"/>
    </source>
</evidence>
<gene>
    <name evidence="8" type="ORF">HXX76_011913</name>
    <name evidence="9" type="ORF">HXX76_011918</name>
</gene>
<comment type="similarity">
    <text evidence="2">Belongs to the copper transporter (Ctr) (TC 1.A.56) family. SLC31A subfamily.</text>
</comment>
<proteinExistence type="inferred from homology"/>
<dbReference type="InterPro" id="IPR007274">
    <property type="entry name" value="Cop_transporter"/>
</dbReference>
<keyword evidence="4" id="KW-0186">Copper</keyword>
<dbReference type="GO" id="GO:0005375">
    <property type="term" value="F:copper ion transmembrane transporter activity"/>
    <property type="evidence" value="ECO:0007669"/>
    <property type="project" value="InterPro"/>
</dbReference>
<keyword evidence="4" id="KW-0187">Copper transport</keyword>
<protein>
    <submittedName>
        <fullName evidence="8">Uncharacterized protein</fullName>
    </submittedName>
</protein>
<feature type="transmembrane region" description="Helical" evidence="7">
    <location>
        <begin position="525"/>
        <end position="550"/>
    </location>
</feature>
<sequence>MLQHVSDATVNFGMFAVTGVDMAHQALTSFVSCALRDDLNLRQVTLDDGARRRTLATSTVRGVPAALPAGPSRDCPDFSSAAAQLRAAVSATGSAYAGILDQLLYSNDDGEGAAAAGTSSAAPSSYKDAVHSAESLEHFHLFEPSESPSANAMLAMHSDIGLFLVMTPAELFSRHAATTTAEQHHQGGSSSTAMGAHYAHDLVVQLPDGRIVTPVLPDGALLVMNGEGLTRWMRQPSPGRVQPYSPMHAVLSSDLSGGVRAWFGRMFMPPDHARLQVADVGDLGDHTITNASGDEKMQHARAGVVRRSLRISTPAATTLSGLQQHPLPITFVEYRQRTYSLFHGGRGQEAPTVGCSPARRQLVDESSCGADQVFCWMSCMAIPPNSTCGKSDLICANTKNTSQLWPRDFLIPSTNNPTHCATCAPMCPNTPAPNSTSSASSFCNTNLGTTTMWMTGFQFAAGHHSGPCVVFLFPEWVLDTRGKFAGACIGTYFMGVAVGALGWARNELKDAWVAEGRWDLGYPSWWRTWLADATIIAIIAVQVCLGYWLMLIGMTYQAELFLMVVLGLAFGHLFFRPKPRRSKDGMAGCCESSADGCAQPPHEKLEPCCAT</sequence>
<keyword evidence="5 7" id="KW-1133">Transmembrane helix</keyword>
<dbReference type="EMBL" id="JAEHOC010000037">
    <property type="protein sequence ID" value="KAG2427931.1"/>
    <property type="molecule type" value="Genomic_DNA"/>
</dbReference>
<evidence type="ECO:0000256" key="3">
    <source>
        <dbReference type="ARBA" id="ARBA00022692"/>
    </source>
</evidence>
<dbReference type="PANTHER" id="PTHR40855:SF1">
    <property type="entry name" value="CLAVAMINATE SYNTHASE-LIKE PROTEIN"/>
    <property type="match status" value="1"/>
</dbReference>
<keyword evidence="6 7" id="KW-0472">Membrane</keyword>
<dbReference type="EMBL" id="JAEHOC010000037">
    <property type="protein sequence ID" value="KAG2427926.1"/>
    <property type="molecule type" value="Genomic_DNA"/>
</dbReference>
<dbReference type="Pfam" id="PF04145">
    <property type="entry name" value="Ctr"/>
    <property type="match status" value="1"/>
</dbReference>
<keyword evidence="3 7" id="KW-0812">Transmembrane</keyword>
<dbReference type="OrthoDB" id="543386at2759"/>
<organism evidence="8 10">
    <name type="scientific">Chlamydomonas incerta</name>
    <dbReference type="NCBI Taxonomy" id="51695"/>
    <lineage>
        <taxon>Eukaryota</taxon>
        <taxon>Viridiplantae</taxon>
        <taxon>Chlorophyta</taxon>
        <taxon>core chlorophytes</taxon>
        <taxon>Chlorophyceae</taxon>
        <taxon>CS clade</taxon>
        <taxon>Chlamydomonadales</taxon>
        <taxon>Chlamydomonadaceae</taxon>
        <taxon>Chlamydomonas</taxon>
    </lineage>
</organism>
<evidence type="ECO:0000256" key="1">
    <source>
        <dbReference type="ARBA" id="ARBA00004370"/>
    </source>
</evidence>
<keyword evidence="10" id="KW-1185">Reference proteome</keyword>
<evidence type="ECO:0000256" key="2">
    <source>
        <dbReference type="ARBA" id="ARBA00006921"/>
    </source>
</evidence>